<name>A0A3L6N571_FUSOX</name>
<comment type="caution">
    <text evidence="1">The sequence shown here is derived from an EMBL/GenBank/DDBJ whole genome shotgun (WGS) entry which is preliminary data.</text>
</comment>
<proteinExistence type="predicted"/>
<dbReference type="AlphaFoldDB" id="A0A3L6N571"/>
<organism evidence="1">
    <name type="scientific">Fusarium oxysporum f. sp. cepae</name>
    <dbReference type="NCBI Taxonomy" id="396571"/>
    <lineage>
        <taxon>Eukaryota</taxon>
        <taxon>Fungi</taxon>
        <taxon>Dikarya</taxon>
        <taxon>Ascomycota</taxon>
        <taxon>Pezizomycotina</taxon>
        <taxon>Sordariomycetes</taxon>
        <taxon>Hypocreomycetidae</taxon>
        <taxon>Hypocreales</taxon>
        <taxon>Nectriaceae</taxon>
        <taxon>Fusarium</taxon>
        <taxon>Fusarium oxysporum species complex</taxon>
    </lineage>
</organism>
<gene>
    <name evidence="1" type="ORF">BFJ65_g11995</name>
</gene>
<accession>A0A3L6N571</accession>
<sequence length="42" mass="4665">MITIIAAESPVLFAAVQLDDDVLSNQFNSIESNETKSMTRHQ</sequence>
<dbReference type="Proteomes" id="UP000270866">
    <property type="component" value="Chromosome 10"/>
</dbReference>
<dbReference type="EMBL" id="MRCU01000008">
    <property type="protein sequence ID" value="RKK12735.1"/>
    <property type="molecule type" value="Genomic_DNA"/>
</dbReference>
<reference evidence="1" key="1">
    <citation type="journal article" date="2018" name="Sci. Rep.">
        <title>Characterisation of pathogen-specific regions and novel effector candidates in Fusarium oxysporum f. sp. cepae.</title>
        <authorList>
            <person name="Armitage A.D."/>
            <person name="Taylor A."/>
            <person name="Sobczyk M.K."/>
            <person name="Baxter L."/>
            <person name="Greenfield B.P."/>
            <person name="Bates H.J."/>
            <person name="Wilson F."/>
            <person name="Jackson A.C."/>
            <person name="Ott S."/>
            <person name="Harrison R.J."/>
            <person name="Clarkson J.P."/>
        </authorList>
    </citation>
    <scope>NUCLEOTIDE SEQUENCE [LARGE SCALE GENOMIC DNA]</scope>
    <source>
        <strain evidence="1">FoC_Fus2</strain>
    </source>
</reference>
<evidence type="ECO:0000313" key="1">
    <source>
        <dbReference type="EMBL" id="RKK12735.1"/>
    </source>
</evidence>
<protein>
    <submittedName>
        <fullName evidence="1">Uncharacterized protein</fullName>
    </submittedName>
</protein>